<organism evidence="2 3">
    <name type="scientific">Alkalibacillus silvisoli</name>
    <dbReference type="NCBI Taxonomy" id="392823"/>
    <lineage>
        <taxon>Bacteria</taxon>
        <taxon>Bacillati</taxon>
        <taxon>Bacillota</taxon>
        <taxon>Bacilli</taxon>
        <taxon>Bacillales</taxon>
        <taxon>Bacillaceae</taxon>
        <taxon>Alkalibacillus</taxon>
    </lineage>
</organism>
<sequence>MILKQFAAAFLFNEEDEVLLLQKKRDAKLLAGMRVPIGGHMETSEMNNPEAACFREIAEETGISPKEVQDLSLRYIVQRMKGDQIYIQYIFFGYIQSDVKLVESDEGKLNWVHYKQVKEQPVTEATRELVKHYEQVGQFDHNIYVGSMSLQSNLPKMTWALLDDW</sequence>
<reference evidence="3" key="1">
    <citation type="journal article" date="2019" name="Int. J. Syst. Evol. Microbiol.">
        <title>The Global Catalogue of Microorganisms (GCM) 10K type strain sequencing project: providing services to taxonomists for standard genome sequencing and annotation.</title>
        <authorList>
            <consortium name="The Broad Institute Genomics Platform"/>
            <consortium name="The Broad Institute Genome Sequencing Center for Infectious Disease"/>
            <person name="Wu L."/>
            <person name="Ma J."/>
        </authorList>
    </citation>
    <scope>NUCLEOTIDE SEQUENCE [LARGE SCALE GENOMIC DNA]</scope>
    <source>
        <strain evidence="3">JCM 14193</strain>
    </source>
</reference>
<proteinExistence type="predicted"/>
<feature type="domain" description="Nudix hydrolase" evidence="1">
    <location>
        <begin position="2"/>
        <end position="134"/>
    </location>
</feature>
<evidence type="ECO:0000313" key="2">
    <source>
        <dbReference type="EMBL" id="GAA0453889.1"/>
    </source>
</evidence>
<dbReference type="Gene3D" id="3.90.79.10">
    <property type="entry name" value="Nucleoside Triphosphate Pyrophosphohydrolase"/>
    <property type="match status" value="1"/>
</dbReference>
<evidence type="ECO:0000259" key="1">
    <source>
        <dbReference type="PROSITE" id="PS51462"/>
    </source>
</evidence>
<name>A0ABP3JHQ3_9BACI</name>
<dbReference type="SUPFAM" id="SSF55811">
    <property type="entry name" value="Nudix"/>
    <property type="match status" value="1"/>
</dbReference>
<dbReference type="Pfam" id="PF00293">
    <property type="entry name" value="NUDIX"/>
    <property type="match status" value="1"/>
</dbReference>
<dbReference type="InterPro" id="IPR015797">
    <property type="entry name" value="NUDIX_hydrolase-like_dom_sf"/>
</dbReference>
<accession>A0ABP3JHQ3</accession>
<evidence type="ECO:0000313" key="3">
    <source>
        <dbReference type="Proteomes" id="UP001500740"/>
    </source>
</evidence>
<gene>
    <name evidence="2" type="ORF">GCM10008935_05860</name>
</gene>
<comment type="caution">
    <text evidence="2">The sequence shown here is derived from an EMBL/GenBank/DDBJ whole genome shotgun (WGS) entry which is preliminary data.</text>
</comment>
<protein>
    <recommendedName>
        <fullName evidence="1">Nudix hydrolase domain-containing protein</fullName>
    </recommendedName>
</protein>
<dbReference type="Proteomes" id="UP001500740">
    <property type="component" value="Unassembled WGS sequence"/>
</dbReference>
<dbReference type="InterPro" id="IPR000086">
    <property type="entry name" value="NUDIX_hydrolase_dom"/>
</dbReference>
<dbReference type="RefSeq" id="WP_343781675.1">
    <property type="nucleotide sequence ID" value="NZ_BAAACZ010000005.1"/>
</dbReference>
<dbReference type="PROSITE" id="PS51462">
    <property type="entry name" value="NUDIX"/>
    <property type="match status" value="1"/>
</dbReference>
<keyword evidence="3" id="KW-1185">Reference proteome</keyword>
<dbReference type="EMBL" id="BAAACZ010000005">
    <property type="protein sequence ID" value="GAA0453889.1"/>
    <property type="molecule type" value="Genomic_DNA"/>
</dbReference>